<dbReference type="InterPro" id="IPR027417">
    <property type="entry name" value="P-loop_NTPase"/>
</dbReference>
<reference evidence="1 2" key="1">
    <citation type="submission" date="2024-04" db="EMBL/GenBank/DDBJ databases">
        <authorList>
            <person name="Waldvogel A.-M."/>
            <person name="Schoenle A."/>
        </authorList>
    </citation>
    <scope>NUCLEOTIDE SEQUENCE [LARGE SCALE GENOMIC DNA]</scope>
</reference>
<dbReference type="EMBL" id="OZ035833">
    <property type="protein sequence ID" value="CAL1572468.1"/>
    <property type="molecule type" value="Genomic_DNA"/>
</dbReference>
<evidence type="ECO:0000313" key="1">
    <source>
        <dbReference type="EMBL" id="CAL1572468.1"/>
    </source>
</evidence>
<keyword evidence="2" id="KW-1185">Reference proteome</keyword>
<dbReference type="Gene3D" id="3.40.50.300">
    <property type="entry name" value="P-loop containing nucleotide triphosphate hydrolases"/>
    <property type="match status" value="1"/>
</dbReference>
<proteinExistence type="predicted"/>
<dbReference type="SUPFAM" id="SSF52540">
    <property type="entry name" value="P-loop containing nucleoside triphosphate hydrolases"/>
    <property type="match status" value="1"/>
</dbReference>
<protein>
    <recommendedName>
        <fullName evidence="3">G domain-containing protein</fullName>
    </recommendedName>
</protein>
<dbReference type="PANTHER" id="PTHR14241">
    <property type="entry name" value="INTERFERON-INDUCED PROTEIN 44"/>
    <property type="match status" value="1"/>
</dbReference>
<name>A0AAV2J8A2_KNICA</name>
<sequence>MGNSQTKEVIKYVEAPKPPPTPMFDKPWRTIDWGHNSGLLEELKEYKPEAEGVEHLRVLVYGPVGAGKSSLINSMNTALIGRMAIPAGVNNTQADEGSFTLQYKTHRIRKGRGSSRSYFPIVFNDIMGLESDQSVGVRTEDIKLAMMGHVKEGYKFNQLSPLSPSDKYYNPNPRPDDKVHVLVLLLSTNCPETNSPMIQKMKEIRQAARDLGIPQIAVGTHIDEICDQIEKDVKNVYMSKSLKKKSTGTILSGIRYIRCRIGVLSIR</sequence>
<dbReference type="GO" id="GO:0006955">
    <property type="term" value="P:immune response"/>
    <property type="evidence" value="ECO:0007669"/>
    <property type="project" value="TreeGrafter"/>
</dbReference>
<gene>
    <name evidence="1" type="ORF">KC01_LOCUS4502</name>
</gene>
<organism evidence="1 2">
    <name type="scientific">Knipowitschia caucasica</name>
    <name type="common">Caucasian dwarf goby</name>
    <name type="synonym">Pomatoschistus caucasicus</name>
    <dbReference type="NCBI Taxonomy" id="637954"/>
    <lineage>
        <taxon>Eukaryota</taxon>
        <taxon>Metazoa</taxon>
        <taxon>Chordata</taxon>
        <taxon>Craniata</taxon>
        <taxon>Vertebrata</taxon>
        <taxon>Euteleostomi</taxon>
        <taxon>Actinopterygii</taxon>
        <taxon>Neopterygii</taxon>
        <taxon>Teleostei</taxon>
        <taxon>Neoteleostei</taxon>
        <taxon>Acanthomorphata</taxon>
        <taxon>Gobiaria</taxon>
        <taxon>Gobiiformes</taxon>
        <taxon>Gobioidei</taxon>
        <taxon>Gobiidae</taxon>
        <taxon>Gobiinae</taxon>
        <taxon>Knipowitschia</taxon>
    </lineage>
</organism>
<dbReference type="AlphaFoldDB" id="A0AAV2J8A2"/>
<accession>A0AAV2J8A2</accession>
<dbReference type="Proteomes" id="UP001497482">
    <property type="component" value="Chromosome 11"/>
</dbReference>
<dbReference type="CDD" id="cd00882">
    <property type="entry name" value="Ras_like_GTPase"/>
    <property type="match status" value="1"/>
</dbReference>
<evidence type="ECO:0000313" key="2">
    <source>
        <dbReference type="Proteomes" id="UP001497482"/>
    </source>
</evidence>
<dbReference type="PANTHER" id="PTHR14241:SF1">
    <property type="entry name" value="INTERFERON-INDUCED PROTEIN 44-RELATED"/>
    <property type="match status" value="1"/>
</dbReference>
<evidence type="ECO:0008006" key="3">
    <source>
        <dbReference type="Google" id="ProtNLM"/>
    </source>
</evidence>